<protein>
    <submittedName>
        <fullName evidence="8">L-arabonate dehydratase</fullName>
    </submittedName>
</protein>
<dbReference type="RefSeq" id="WP_128560776.1">
    <property type="nucleotide sequence ID" value="NZ_BPQH01000034.1"/>
</dbReference>
<dbReference type="SUPFAM" id="SSF52016">
    <property type="entry name" value="LeuD/IlvD-like"/>
    <property type="match status" value="1"/>
</dbReference>
<dbReference type="Pfam" id="PF00920">
    <property type="entry name" value="ILVD_EDD_N"/>
    <property type="match status" value="1"/>
</dbReference>
<feature type="domain" description="Dihydroxy-acid/6-phosphogluconate dehydratase N-terminal" evidence="6">
    <location>
        <begin position="38"/>
        <end position="349"/>
    </location>
</feature>
<keyword evidence="9" id="KW-1185">Reference proteome</keyword>
<dbReference type="Gene3D" id="3.50.30.80">
    <property type="entry name" value="IlvD/EDD C-terminal domain-like"/>
    <property type="match status" value="1"/>
</dbReference>
<evidence type="ECO:0000256" key="1">
    <source>
        <dbReference type="ARBA" id="ARBA00006486"/>
    </source>
</evidence>
<dbReference type="InterPro" id="IPR042096">
    <property type="entry name" value="Dihydro-acid_dehy_C"/>
</dbReference>
<keyword evidence="4" id="KW-0411">Iron-sulfur</keyword>
<keyword evidence="3" id="KW-0408">Iron</keyword>
<dbReference type="Pfam" id="PF24877">
    <property type="entry name" value="ILV_EDD_C"/>
    <property type="match status" value="1"/>
</dbReference>
<accession>A0ABQ4R976</accession>
<keyword evidence="5" id="KW-0456">Lyase</keyword>
<dbReference type="InterPro" id="IPR020558">
    <property type="entry name" value="DiOHA_6PGluconate_deHydtase_CS"/>
</dbReference>
<evidence type="ECO:0000313" key="9">
    <source>
        <dbReference type="Proteomes" id="UP001055167"/>
    </source>
</evidence>
<dbReference type="PROSITE" id="PS00886">
    <property type="entry name" value="ILVD_EDD_1"/>
    <property type="match status" value="1"/>
</dbReference>
<comment type="caution">
    <text evidence="8">The sequence shown here is derived from an EMBL/GenBank/DDBJ whole genome shotgun (WGS) entry which is preliminary data.</text>
</comment>
<evidence type="ECO:0000256" key="3">
    <source>
        <dbReference type="ARBA" id="ARBA00023004"/>
    </source>
</evidence>
<proteinExistence type="inferred from homology"/>
<dbReference type="InterPro" id="IPR052352">
    <property type="entry name" value="Sugar_Degrad_Dehydratases"/>
</dbReference>
<dbReference type="InterPro" id="IPR000581">
    <property type="entry name" value="ILV_EDD_N"/>
</dbReference>
<evidence type="ECO:0000313" key="8">
    <source>
        <dbReference type="EMBL" id="GJD53664.1"/>
    </source>
</evidence>
<evidence type="ECO:0000259" key="7">
    <source>
        <dbReference type="Pfam" id="PF24877"/>
    </source>
</evidence>
<dbReference type="InterPro" id="IPR037237">
    <property type="entry name" value="IlvD/EDD_N"/>
</dbReference>
<feature type="domain" description="Dihydroxy-acid/6-phosphogluconate dehydratase C-terminal" evidence="7">
    <location>
        <begin position="362"/>
        <end position="557"/>
    </location>
</feature>
<reference evidence="8" key="1">
    <citation type="journal article" date="2021" name="Front. Microbiol.">
        <title>Comprehensive Comparative Genomics and Phenotyping of Methylobacterium Species.</title>
        <authorList>
            <person name="Alessa O."/>
            <person name="Ogura Y."/>
            <person name="Fujitani Y."/>
            <person name="Takami H."/>
            <person name="Hayashi T."/>
            <person name="Sahin N."/>
            <person name="Tani A."/>
        </authorList>
    </citation>
    <scope>NUCLEOTIDE SEQUENCE</scope>
    <source>
        <strain evidence="8">KCTC 52305</strain>
    </source>
</reference>
<comment type="similarity">
    <text evidence="1">Belongs to the IlvD/Edd family.</text>
</comment>
<evidence type="ECO:0000259" key="6">
    <source>
        <dbReference type="Pfam" id="PF00920"/>
    </source>
</evidence>
<dbReference type="NCBIfam" id="NF004784">
    <property type="entry name" value="PRK06131.1"/>
    <property type="match status" value="1"/>
</dbReference>
<dbReference type="PANTHER" id="PTHR43183:SF1">
    <property type="entry name" value="HYPOTHETICAL DIHYDROXY-ACID DEHYDRATASE (EUROFUNG)-RELATED"/>
    <property type="match status" value="1"/>
</dbReference>
<evidence type="ECO:0000256" key="5">
    <source>
        <dbReference type="ARBA" id="ARBA00023239"/>
    </source>
</evidence>
<evidence type="ECO:0000256" key="2">
    <source>
        <dbReference type="ARBA" id="ARBA00022723"/>
    </source>
</evidence>
<name>A0ABQ4R976_9HYPH</name>
<dbReference type="SUPFAM" id="SSF143975">
    <property type="entry name" value="IlvD/EDD N-terminal domain-like"/>
    <property type="match status" value="1"/>
</dbReference>
<sequence>MGKGLRKGLTSYGDAGFSLFLRKAFIKAMGYSDDALGRPIVGITNTYSDYNPCHGNVPALIEAAKRGVMLSGAMPMVFPTISIHESFAHPTSMFLRNLMAMDTEEMIRAQPMDAVIVIGGCDKTLPAQIMAAASVDLPTVVIPVGPMVVGHHKGEVLGACTDCRRLWSAHRAGEIDDEEIETVNGRLAPSVGTCMVMGTASTMACVAEAMGLALPMSATIPAPHAERIRLAEASGRRAAEMAVSGAPRPSALMTPAAFRNAQVVLQAIGGSTNGLVHLTAMANRVGARIDLQAFDQVGREVPVLVDLKPSGDHYMEHFHHAGGMPRLLRELGDLVDLDAPTVGGGTLRDVVAGAEAVPGQTVIRTPSDPIKPTGAMAVLTGNLAPRGALIKHAAASPRLLQHTGRAVVFDSIPDMAARIDDPDLEVEADDVLVLRNAGPKGAPGMPEAGYLPIPKKLGRQGVKDMVRLSDARMSGTAFGTIVLHVTPESAVGGPLALVRTGDRIRLDVPARVIEVLVDDAELARRARALPPASRPDWAARGYARLFHDSVTQADEGCDFDFMMPERR</sequence>
<reference evidence="8" key="2">
    <citation type="submission" date="2021-08" db="EMBL/GenBank/DDBJ databases">
        <authorList>
            <person name="Tani A."/>
            <person name="Ola A."/>
            <person name="Ogura Y."/>
            <person name="Katsura K."/>
            <person name="Hayashi T."/>
        </authorList>
    </citation>
    <scope>NUCLEOTIDE SEQUENCE</scope>
    <source>
        <strain evidence="8">KCTC 52305</strain>
    </source>
</reference>
<organism evidence="8 9">
    <name type="scientific">Methylobacterium crusticola</name>
    <dbReference type="NCBI Taxonomy" id="1697972"/>
    <lineage>
        <taxon>Bacteria</taxon>
        <taxon>Pseudomonadati</taxon>
        <taxon>Pseudomonadota</taxon>
        <taxon>Alphaproteobacteria</taxon>
        <taxon>Hyphomicrobiales</taxon>
        <taxon>Methylobacteriaceae</taxon>
        <taxon>Methylobacterium</taxon>
    </lineage>
</organism>
<dbReference type="InterPro" id="IPR056740">
    <property type="entry name" value="ILV_EDD_C"/>
</dbReference>
<dbReference type="EMBL" id="BPQH01000034">
    <property type="protein sequence ID" value="GJD53664.1"/>
    <property type="molecule type" value="Genomic_DNA"/>
</dbReference>
<evidence type="ECO:0000256" key="4">
    <source>
        <dbReference type="ARBA" id="ARBA00023014"/>
    </source>
</evidence>
<dbReference type="Proteomes" id="UP001055167">
    <property type="component" value="Unassembled WGS sequence"/>
</dbReference>
<dbReference type="PANTHER" id="PTHR43183">
    <property type="entry name" value="HYPOTHETICAL DIHYDROXYACID DEHYDRATASE (EUROFUNG)-RELATED"/>
    <property type="match status" value="1"/>
</dbReference>
<keyword evidence="2" id="KW-0479">Metal-binding</keyword>
<gene>
    <name evidence="8" type="primary">araC_2</name>
    <name evidence="8" type="ORF">OPKNFCMD_6441</name>
</gene>